<feature type="active site" evidence="10">
    <location>
        <position position="254"/>
    </location>
</feature>
<proteinExistence type="inferred from homology"/>
<dbReference type="RefSeq" id="WP_016455659.1">
    <property type="nucleotide sequence ID" value="NZ_KE150269.1"/>
</dbReference>
<dbReference type="NCBIfam" id="TIGR02225">
    <property type="entry name" value="recomb_XerD"/>
    <property type="match status" value="1"/>
</dbReference>
<comment type="caution">
    <text evidence="13">The sequence shown here is derived from an EMBL/GenBank/DDBJ whole genome shotgun (WGS) entry which is preliminary data.</text>
</comment>
<evidence type="ECO:0000256" key="3">
    <source>
        <dbReference type="ARBA" id="ARBA00022490"/>
    </source>
</evidence>
<dbReference type="InterPro" id="IPR011010">
    <property type="entry name" value="DNA_brk_join_enz"/>
</dbReference>
<evidence type="ECO:0000256" key="2">
    <source>
        <dbReference type="ARBA" id="ARBA00010450"/>
    </source>
</evidence>
<evidence type="ECO:0000313" key="13">
    <source>
        <dbReference type="EMBL" id="EPD33284.1"/>
    </source>
</evidence>
<dbReference type="EMBL" id="AGZR01000005">
    <property type="protein sequence ID" value="EPD33284.1"/>
    <property type="molecule type" value="Genomic_DNA"/>
</dbReference>
<name>S2X014_9ACTN</name>
<evidence type="ECO:0000256" key="7">
    <source>
        <dbReference type="ARBA" id="ARBA00023125"/>
    </source>
</evidence>
<keyword evidence="4 10" id="KW-0132">Cell division</keyword>
<feature type="active site" evidence="10">
    <location>
        <position position="280"/>
    </location>
</feature>
<dbReference type="InterPro" id="IPR023009">
    <property type="entry name" value="Tyrosine_recombinase_XerC/XerD"/>
</dbReference>
<dbReference type="GO" id="GO:0003677">
    <property type="term" value="F:DNA binding"/>
    <property type="evidence" value="ECO:0007669"/>
    <property type="project" value="UniProtKB-UniRule"/>
</dbReference>
<comment type="function">
    <text evidence="10">Site-specific tyrosine recombinase, which acts by catalyzing the cutting and rejoining of the recombining DNA molecules. The XerC-XerD complex is essential to convert dimers of the bacterial chromosome into monomers to permit their segregation at cell division. It also contributes to the segregational stability of plasmids.</text>
</comment>
<feature type="active site" evidence="10">
    <location>
        <position position="181"/>
    </location>
</feature>
<dbReference type="PANTHER" id="PTHR30349">
    <property type="entry name" value="PHAGE INTEGRASE-RELATED"/>
    <property type="match status" value="1"/>
</dbReference>
<dbReference type="Gene3D" id="1.10.443.10">
    <property type="entry name" value="Intergrase catalytic core"/>
    <property type="match status" value="1"/>
</dbReference>
<evidence type="ECO:0000313" key="14">
    <source>
        <dbReference type="Proteomes" id="UP000014417"/>
    </source>
</evidence>
<keyword evidence="6 10" id="KW-0229">DNA integration</keyword>
<dbReference type="HAMAP" id="MF_01808">
    <property type="entry name" value="Recomb_XerC_XerD"/>
    <property type="match status" value="1"/>
</dbReference>
<reference evidence="13 14" key="1">
    <citation type="submission" date="2013-04" db="EMBL/GenBank/DDBJ databases">
        <title>The Genome Sequence of Propionimicrobium lymphophilum ACS-093-V-SCH5.</title>
        <authorList>
            <consortium name="The Broad Institute Genomics Platform"/>
            <person name="Earl A."/>
            <person name="Ward D."/>
            <person name="Feldgarden M."/>
            <person name="Gevers D."/>
            <person name="Saerens B."/>
            <person name="Vaneechoutte M."/>
            <person name="Walker B."/>
            <person name="Young S."/>
            <person name="Zeng Q."/>
            <person name="Gargeya S."/>
            <person name="Fitzgerald M."/>
            <person name="Haas B."/>
            <person name="Abouelleil A."/>
            <person name="Allen A.W."/>
            <person name="Alvarado L."/>
            <person name="Arachchi H.M."/>
            <person name="Berlin A.M."/>
            <person name="Chapman S.B."/>
            <person name="Gainer-Dewar J."/>
            <person name="Goldberg J."/>
            <person name="Griggs A."/>
            <person name="Gujja S."/>
            <person name="Hansen M."/>
            <person name="Howarth C."/>
            <person name="Imamovic A."/>
            <person name="Ireland A."/>
            <person name="Larimer J."/>
            <person name="McCowan C."/>
            <person name="Murphy C."/>
            <person name="Pearson M."/>
            <person name="Poon T.W."/>
            <person name="Priest M."/>
            <person name="Roberts A."/>
            <person name="Saif S."/>
            <person name="Shea T."/>
            <person name="Sisk P."/>
            <person name="Sykes S."/>
            <person name="Wortman J."/>
            <person name="Nusbaum C."/>
            <person name="Birren B."/>
        </authorList>
    </citation>
    <scope>NUCLEOTIDE SEQUENCE [LARGE SCALE GENOMIC DNA]</scope>
    <source>
        <strain evidence="13 14">ACS-093-V-SCH5</strain>
    </source>
</reference>
<keyword evidence="5 10" id="KW-0159">Chromosome partition</keyword>
<feature type="domain" description="Tyr recombinase" evidence="11">
    <location>
        <begin position="113"/>
        <end position="302"/>
    </location>
</feature>
<evidence type="ECO:0000259" key="12">
    <source>
        <dbReference type="PROSITE" id="PS51900"/>
    </source>
</evidence>
<feature type="active site" evidence="10">
    <location>
        <position position="153"/>
    </location>
</feature>
<evidence type="ECO:0000256" key="8">
    <source>
        <dbReference type="ARBA" id="ARBA00023172"/>
    </source>
</evidence>
<organism evidence="13 14">
    <name type="scientific">Propionimicrobium lymphophilum ACS-093-V-SCH5</name>
    <dbReference type="NCBI Taxonomy" id="883161"/>
    <lineage>
        <taxon>Bacteria</taxon>
        <taxon>Bacillati</taxon>
        <taxon>Actinomycetota</taxon>
        <taxon>Actinomycetes</taxon>
        <taxon>Propionibacteriales</taxon>
        <taxon>Propionibacteriaceae</taxon>
        <taxon>Propionimicrobium</taxon>
    </lineage>
</organism>
<dbReference type="CDD" id="cd00798">
    <property type="entry name" value="INT_XerDC_C"/>
    <property type="match status" value="1"/>
</dbReference>
<dbReference type="GO" id="GO:0005737">
    <property type="term" value="C:cytoplasm"/>
    <property type="evidence" value="ECO:0007669"/>
    <property type="project" value="UniProtKB-SubCell"/>
</dbReference>
<keyword evidence="14" id="KW-1185">Reference proteome</keyword>
<dbReference type="GO" id="GO:0006313">
    <property type="term" value="P:DNA transposition"/>
    <property type="evidence" value="ECO:0007669"/>
    <property type="project" value="UniProtKB-UniRule"/>
</dbReference>
<dbReference type="NCBIfam" id="NF001399">
    <property type="entry name" value="PRK00283.1"/>
    <property type="match status" value="1"/>
</dbReference>
<dbReference type="GO" id="GO:0009037">
    <property type="term" value="F:tyrosine-based site-specific recombinase activity"/>
    <property type="evidence" value="ECO:0007669"/>
    <property type="project" value="UniProtKB-UniRule"/>
</dbReference>
<evidence type="ECO:0000256" key="1">
    <source>
        <dbReference type="ARBA" id="ARBA00004496"/>
    </source>
</evidence>
<dbReference type="InterPro" id="IPR013762">
    <property type="entry name" value="Integrase-like_cat_sf"/>
</dbReference>
<evidence type="ECO:0000256" key="9">
    <source>
        <dbReference type="ARBA" id="ARBA00023306"/>
    </source>
</evidence>
<comment type="similarity">
    <text evidence="10">Belongs to the 'phage' integrase family. XerC subfamily.</text>
</comment>
<evidence type="ECO:0000256" key="10">
    <source>
        <dbReference type="HAMAP-Rule" id="MF_01808"/>
    </source>
</evidence>
<dbReference type="OrthoDB" id="9801717at2"/>
<feature type="active site" description="O-(3'-phospho-DNA)-tyrosine intermediate" evidence="10">
    <location>
        <position position="289"/>
    </location>
</feature>
<dbReference type="InterPro" id="IPR002104">
    <property type="entry name" value="Integrase_catalytic"/>
</dbReference>
<evidence type="ECO:0000256" key="4">
    <source>
        <dbReference type="ARBA" id="ARBA00022618"/>
    </source>
</evidence>
<comment type="subunit">
    <text evidence="10">Forms a cyclic heterotetrameric complex composed of two molecules of XerC and two molecules of XerD.</text>
</comment>
<accession>S2X014</accession>
<dbReference type="GO" id="GO:0051301">
    <property type="term" value="P:cell division"/>
    <property type="evidence" value="ECO:0007669"/>
    <property type="project" value="UniProtKB-KW"/>
</dbReference>
<dbReference type="Pfam" id="PF00589">
    <property type="entry name" value="Phage_integrase"/>
    <property type="match status" value="1"/>
</dbReference>
<dbReference type="InterPro" id="IPR044068">
    <property type="entry name" value="CB"/>
</dbReference>
<gene>
    <name evidence="10" type="primary">xerC</name>
    <name evidence="13" type="ORF">HMPREF9306_00821</name>
</gene>
<evidence type="ECO:0000259" key="11">
    <source>
        <dbReference type="PROSITE" id="PS51898"/>
    </source>
</evidence>
<keyword evidence="9 10" id="KW-0131">Cell cycle</keyword>
<dbReference type="PROSITE" id="PS51900">
    <property type="entry name" value="CB"/>
    <property type="match status" value="1"/>
</dbReference>
<dbReference type="GO" id="GO:0007059">
    <property type="term" value="P:chromosome segregation"/>
    <property type="evidence" value="ECO:0007669"/>
    <property type="project" value="UniProtKB-UniRule"/>
</dbReference>
<dbReference type="PATRIC" id="fig|883161.3.peg.819"/>
<dbReference type="InterPro" id="IPR010998">
    <property type="entry name" value="Integrase_recombinase_N"/>
</dbReference>
<keyword evidence="7 10" id="KW-0238">DNA-binding</keyword>
<dbReference type="Proteomes" id="UP000014417">
    <property type="component" value="Unassembled WGS sequence"/>
</dbReference>
<dbReference type="Pfam" id="PF02899">
    <property type="entry name" value="Phage_int_SAM_1"/>
    <property type="match status" value="1"/>
</dbReference>
<evidence type="ECO:0000256" key="5">
    <source>
        <dbReference type="ARBA" id="ARBA00022829"/>
    </source>
</evidence>
<feature type="domain" description="Core-binding (CB)" evidence="12">
    <location>
        <begin position="1"/>
        <end position="92"/>
    </location>
</feature>
<protein>
    <recommendedName>
        <fullName evidence="10">Tyrosine recombinase XerC</fullName>
    </recommendedName>
</protein>
<dbReference type="SUPFAM" id="SSF47823">
    <property type="entry name" value="lambda integrase-like, N-terminal domain"/>
    <property type="match status" value="1"/>
</dbReference>
<sequence length="309" mass="33862">MGLDRLLQGYLDHVIVERGLSINTVAAYRRDLGRYIDWLKARAVDDIDVVDSETINAYQTQLSTGDSEHPALAKSSVARAMVAIRNLHSFAAQEGLTKEDVGKSIAVPKLGKRLPKALDIDEVQRLLGSIDTSEPLGLRDSCLLELLYGTGARISEVLDLDVDDVTCVLEDPDSGLRLLGKGSKQRIVPLGSYARKALDAWLVRGRPALLGKAKKSTAALFLNTLGRRLSRQSAWAILRERAASAGITKEISPHSLRHSFATHLLEGGADIRVVQELLGHSSVTTTQIYTEVTIEKLREVYITAHPRAR</sequence>
<dbReference type="InterPro" id="IPR011932">
    <property type="entry name" value="Recomb_XerD"/>
</dbReference>
<keyword evidence="8 10" id="KW-0233">DNA recombination</keyword>
<dbReference type="InterPro" id="IPR004107">
    <property type="entry name" value="Integrase_SAM-like_N"/>
</dbReference>
<dbReference type="PROSITE" id="PS51898">
    <property type="entry name" value="TYR_RECOMBINASE"/>
    <property type="match status" value="1"/>
</dbReference>
<dbReference type="SUPFAM" id="SSF56349">
    <property type="entry name" value="DNA breaking-rejoining enzymes"/>
    <property type="match status" value="1"/>
</dbReference>
<comment type="subcellular location">
    <subcellularLocation>
        <location evidence="1 10">Cytoplasm</location>
    </subcellularLocation>
</comment>
<dbReference type="Gene3D" id="1.10.150.130">
    <property type="match status" value="1"/>
</dbReference>
<dbReference type="STRING" id="883161.HMPREF9306_00821"/>
<evidence type="ECO:0000256" key="6">
    <source>
        <dbReference type="ARBA" id="ARBA00022908"/>
    </source>
</evidence>
<dbReference type="InterPro" id="IPR050090">
    <property type="entry name" value="Tyrosine_recombinase_XerCD"/>
</dbReference>
<dbReference type="AlphaFoldDB" id="S2X014"/>
<keyword evidence="3 10" id="KW-0963">Cytoplasm</keyword>
<feature type="active site" evidence="10">
    <location>
        <position position="257"/>
    </location>
</feature>
<dbReference type="PANTHER" id="PTHR30349:SF81">
    <property type="entry name" value="TYROSINE RECOMBINASE XERC"/>
    <property type="match status" value="1"/>
</dbReference>
<dbReference type="HOGENOM" id="CLU_027562_9_0_11"/>
<comment type="similarity">
    <text evidence="2">Belongs to the 'phage' integrase family. XerD subfamily.</text>
</comment>